<evidence type="ECO:0000313" key="1">
    <source>
        <dbReference type="EMBL" id="MDE8649965.1"/>
    </source>
</evidence>
<organism evidence="1 2">
    <name type="scientific">Rhodococcus qingshengii</name>
    <dbReference type="NCBI Taxonomy" id="334542"/>
    <lineage>
        <taxon>Bacteria</taxon>
        <taxon>Bacillati</taxon>
        <taxon>Actinomycetota</taxon>
        <taxon>Actinomycetes</taxon>
        <taxon>Mycobacteriales</taxon>
        <taxon>Nocardiaceae</taxon>
        <taxon>Rhodococcus</taxon>
        <taxon>Rhodococcus erythropolis group</taxon>
    </lineage>
</organism>
<protein>
    <submittedName>
        <fullName evidence="1">Uncharacterized protein</fullName>
    </submittedName>
</protein>
<proteinExistence type="predicted"/>
<reference evidence="1" key="1">
    <citation type="submission" date="2023-02" db="EMBL/GenBank/DDBJ databases">
        <title>A novel hydrolase synthesized by Rhodococcus erythropolis HQ is responsible for the detoxification of Zearalenone.</title>
        <authorList>
            <person name="Hu J."/>
            <person name="Xu J."/>
        </authorList>
    </citation>
    <scope>NUCLEOTIDE SEQUENCE</scope>
    <source>
        <strain evidence="1">HQ</strain>
    </source>
</reference>
<dbReference type="RefSeq" id="WP_275233135.1">
    <property type="nucleotide sequence ID" value="NZ_JARDXE010000040.1"/>
</dbReference>
<dbReference type="Proteomes" id="UP001217325">
    <property type="component" value="Unassembled WGS sequence"/>
</dbReference>
<comment type="caution">
    <text evidence="1">The sequence shown here is derived from an EMBL/GenBank/DDBJ whole genome shotgun (WGS) entry which is preliminary data.</text>
</comment>
<dbReference type="AlphaFoldDB" id="A0AAW6LYF3"/>
<accession>A0AAW6LYF3</accession>
<name>A0AAW6LYF3_RHOSG</name>
<evidence type="ECO:0000313" key="2">
    <source>
        <dbReference type="Proteomes" id="UP001217325"/>
    </source>
</evidence>
<gene>
    <name evidence="1" type="ORF">PXH69_33925</name>
</gene>
<dbReference type="EMBL" id="JARDXE010000040">
    <property type="protein sequence ID" value="MDE8649965.1"/>
    <property type="molecule type" value="Genomic_DNA"/>
</dbReference>
<sequence>MEITHSHGIQLAGFAANDDAGATATRATVTYQLATTSEGAIVLAHTNEPSGGTAVVMRAALASLRDKGTRFVHLGAQTCPSNRQVLHTCPYCCALGI</sequence>